<dbReference type="InterPro" id="IPR038670">
    <property type="entry name" value="HslJ-like_sf"/>
</dbReference>
<evidence type="ECO:0000259" key="1">
    <source>
        <dbReference type="Pfam" id="PF03724"/>
    </source>
</evidence>
<dbReference type="PROSITE" id="PS51257">
    <property type="entry name" value="PROKAR_LIPOPROTEIN"/>
    <property type="match status" value="1"/>
</dbReference>
<accession>A0A422QD12</accession>
<sequence length="167" mass="17407">MTSSNRINDRLLGALAPVSRVAGMGLAGALLSACMSSPADTAGGQKAVLAGSAWNLVSFTSSSDEVGVIKPQAVEQFQVAFGTDGKAAFQFDCNRGTGSFEAVDTAEGSGSLRFGAVATTRAMCPQQAMSARLPGDIEFVRGYRIVGDRLFLSLMADGGTYEWARRP</sequence>
<dbReference type="OrthoDB" id="964913at2"/>
<dbReference type="Proteomes" id="UP000283254">
    <property type="component" value="Unassembled WGS sequence"/>
</dbReference>
<proteinExistence type="predicted"/>
<dbReference type="InterPro" id="IPR005184">
    <property type="entry name" value="DUF306_Meta_HslJ"/>
</dbReference>
<evidence type="ECO:0000313" key="2">
    <source>
        <dbReference type="EMBL" id="RNF27858.1"/>
    </source>
</evidence>
<organism evidence="2 3">
    <name type="scientific">Massilia aurea</name>
    <dbReference type="NCBI Taxonomy" id="373040"/>
    <lineage>
        <taxon>Bacteria</taxon>
        <taxon>Pseudomonadati</taxon>
        <taxon>Pseudomonadota</taxon>
        <taxon>Betaproteobacteria</taxon>
        <taxon>Burkholderiales</taxon>
        <taxon>Oxalobacteraceae</taxon>
        <taxon>Telluria group</taxon>
        <taxon>Massilia</taxon>
    </lineage>
</organism>
<keyword evidence="3" id="KW-1185">Reference proteome</keyword>
<comment type="caution">
    <text evidence="2">The sequence shown here is derived from an EMBL/GenBank/DDBJ whole genome shotgun (WGS) entry which is preliminary data.</text>
</comment>
<dbReference type="RefSeq" id="WP_123072240.1">
    <property type="nucleotide sequence ID" value="NZ_JSAB01000448.1"/>
</dbReference>
<gene>
    <name evidence="2" type="ORF">NM04_26190</name>
</gene>
<dbReference type="Gene3D" id="2.40.128.270">
    <property type="match status" value="1"/>
</dbReference>
<reference evidence="2" key="1">
    <citation type="submission" date="2014-10" db="EMBL/GenBank/DDBJ databases">
        <title>Massilia sp. genome.</title>
        <authorList>
            <person name="Xu B."/>
            <person name="Dai L."/>
            <person name="Huang Z."/>
        </authorList>
    </citation>
    <scope>NUCLEOTIDE SEQUENCE [LARGE SCALE GENOMIC DNA]</scope>
    <source>
        <strain evidence="2">CFS-1</strain>
    </source>
</reference>
<dbReference type="EMBL" id="JSAB01000448">
    <property type="protein sequence ID" value="RNF27858.1"/>
    <property type="molecule type" value="Genomic_DNA"/>
</dbReference>
<dbReference type="Pfam" id="PF03724">
    <property type="entry name" value="META"/>
    <property type="match status" value="1"/>
</dbReference>
<protein>
    <recommendedName>
        <fullName evidence="1">DUF306 domain-containing protein</fullName>
    </recommendedName>
</protein>
<evidence type="ECO:0000313" key="3">
    <source>
        <dbReference type="Proteomes" id="UP000283254"/>
    </source>
</evidence>
<dbReference type="AlphaFoldDB" id="A0A422QD12"/>
<name>A0A422QD12_9BURK</name>
<feature type="domain" description="DUF306" evidence="1">
    <location>
        <begin position="48"/>
        <end position="154"/>
    </location>
</feature>